<evidence type="ECO:0000313" key="2">
    <source>
        <dbReference type="EMBL" id="PLW23248.1"/>
    </source>
</evidence>
<evidence type="ECO:0000256" key="1">
    <source>
        <dbReference type="SAM" id="MobiDB-lite"/>
    </source>
</evidence>
<organism evidence="2 3">
    <name type="scientific">Puccinia coronata f. sp. avenae</name>
    <dbReference type="NCBI Taxonomy" id="200324"/>
    <lineage>
        <taxon>Eukaryota</taxon>
        <taxon>Fungi</taxon>
        <taxon>Dikarya</taxon>
        <taxon>Basidiomycota</taxon>
        <taxon>Pucciniomycotina</taxon>
        <taxon>Pucciniomycetes</taxon>
        <taxon>Pucciniales</taxon>
        <taxon>Pucciniaceae</taxon>
        <taxon>Puccinia</taxon>
    </lineage>
</organism>
<protein>
    <submittedName>
        <fullName evidence="2">Uncharacterized protein</fullName>
    </submittedName>
</protein>
<dbReference type="Proteomes" id="UP000235388">
    <property type="component" value="Unassembled WGS sequence"/>
</dbReference>
<feature type="compositionally biased region" description="Gly residues" evidence="1">
    <location>
        <begin position="929"/>
        <end position="938"/>
    </location>
</feature>
<keyword evidence="3" id="KW-1185">Reference proteome</keyword>
<feature type="region of interest" description="Disordered" evidence="1">
    <location>
        <begin position="298"/>
        <end position="348"/>
    </location>
</feature>
<dbReference type="EMBL" id="PGCJ01000728">
    <property type="protein sequence ID" value="PLW23248.1"/>
    <property type="molecule type" value="Genomic_DNA"/>
</dbReference>
<reference evidence="2 3" key="1">
    <citation type="submission" date="2017-11" db="EMBL/GenBank/DDBJ databases">
        <title>De novo assembly and phasing of dikaryotic genomes from two isolates of Puccinia coronata f. sp. avenae, the causal agent of oat crown rust.</title>
        <authorList>
            <person name="Miller M.E."/>
            <person name="Zhang Y."/>
            <person name="Omidvar V."/>
            <person name="Sperschneider J."/>
            <person name="Schwessinger B."/>
            <person name="Raley C."/>
            <person name="Palmer J.M."/>
            <person name="Garnica D."/>
            <person name="Upadhyaya N."/>
            <person name="Rathjen J."/>
            <person name="Taylor J.M."/>
            <person name="Park R.F."/>
            <person name="Dodds P.N."/>
            <person name="Hirsch C.D."/>
            <person name="Kianian S.F."/>
            <person name="Figueroa M."/>
        </authorList>
    </citation>
    <scope>NUCLEOTIDE SEQUENCE [LARGE SCALE GENOMIC DNA]</scope>
    <source>
        <strain evidence="2">12NC29</strain>
    </source>
</reference>
<feature type="region of interest" description="Disordered" evidence="1">
    <location>
        <begin position="86"/>
        <end position="111"/>
    </location>
</feature>
<sequence length="1083" mass="113402">MDVEFNPRAPGVTKGDMSDYLYRVNPEIKFPKSIHKQDLIKLVDAQLEAARHVPAPASTGRGMRRRSTPAVDIPVNTGTVTTTWRRSVPGNPPVVTEGAGRESPSTPAAGSPVVAAVPSANANQGVVKSPANIVGAGEAIPHVDVNRVVINNSVTTAGSVNTALIADNVPAVGAQLPRKSRKRTAATSSPAVNYGNWPQGVGESPANVVGAVEALPHVGVNRVVINNSATTTGSVSKALVFGTVPAFGAQLPHQSREGTAATSAPAVNDAEVSNANPAAAVSSPASSTPSPRALTFAGAVQKPKKASGIRKKPSKIVPLAIGSAPARLDIKKQKSKRTEPPTTDEDDDLSIFAFNCKTVRFNDDPQGGEKCSTMISCTPAIRSKTAPLTSAPEAGRSVCPVRKPSTKRQAAVIIETEDSSDDEIKKIAWGPQTSTDTCSGGSGSHPTPKLKAKGKGPVQDTHDPIPKLKAKGKGPAQDTHDPIPKPNAPVQDAHPITPKLKAKGKGLAQDVRKTTDNSRGFEHLPFDLDSIVWDENCGRPTKFKANGSTAPVKDKATSEKTEKTTFAVSLYPSEVRVPSDVVNQAILCLNVGRTFSPFDPVDKNFQPTISCLKVGDEWRYIEHGQAGRASVAKIPTTRAAAIAMSSDYYWDPKNDKKHHINGTPAHLLDSSPKLIAGLPPPLAADPLNKNLPGDLLDFGTWCLVDSSESSISECDLPAPLIADKQPRVTVEEPTPLGTVERPCDGAKCDQMPGSFPSNLPPPSTNDLNYPPVNFVPHGTSPPKDHFADFVQDALLRLRRLTSSPARKPTYLAQYLGNPVEIKHPGGPGGPAGEVTGSQSNPVDIDQCPRGRRRVHEHVGGPGAPASEVTGHQSTPMEIEHPGKPGGPAGEGTASQSNPVEIEYVGGPGAPASEVTGHPATPVEIKHPGEPGGPAGEGTGSQSNPVEIEHVGGPTAPASEVTGHPATPVEIEHPGEPDGPAGEGTVSQFNPVENEYPGGPGGPADEVAGRKSPDVEADSNYEPALDDNLAPMSYPGEISPIGHIDRFPQGPRLELIPANEPALIFNHEIESSWQDALDEALADN</sequence>
<gene>
    <name evidence="2" type="ORF">PCANC_26593</name>
</gene>
<dbReference type="STRING" id="200324.A0A2N5TCU8"/>
<evidence type="ECO:0000313" key="3">
    <source>
        <dbReference type="Proteomes" id="UP000235388"/>
    </source>
</evidence>
<dbReference type="AlphaFoldDB" id="A0A2N5TCU8"/>
<feature type="compositionally biased region" description="Basic residues" evidence="1">
    <location>
        <begin position="302"/>
        <end position="314"/>
    </location>
</feature>
<name>A0A2N5TCU8_9BASI</name>
<proteinExistence type="predicted"/>
<feature type="region of interest" description="Disordered" evidence="1">
    <location>
        <begin position="821"/>
        <end position="1044"/>
    </location>
</feature>
<accession>A0A2N5TCU8</accession>
<feature type="region of interest" description="Disordered" evidence="1">
    <location>
        <begin position="431"/>
        <end position="495"/>
    </location>
</feature>
<feature type="region of interest" description="Disordered" evidence="1">
    <location>
        <begin position="56"/>
        <end position="75"/>
    </location>
</feature>
<comment type="caution">
    <text evidence="2">The sequence shown here is derived from an EMBL/GenBank/DDBJ whole genome shotgun (WGS) entry which is preliminary data.</text>
</comment>
<feature type="compositionally biased region" description="Basic and acidic residues" evidence="1">
    <location>
        <begin position="328"/>
        <end position="339"/>
    </location>
</feature>
<dbReference type="OrthoDB" id="10442696at2759"/>